<keyword evidence="2 4" id="KW-0863">Zinc-finger</keyword>
<dbReference type="CDD" id="cd16539">
    <property type="entry name" value="RING-HC_RNF113A_B"/>
    <property type="match status" value="1"/>
</dbReference>
<reference evidence="8 9" key="1">
    <citation type="journal article" date="2013" name="Genome Biol.">
        <title>Genome of Acanthamoeba castellanii highlights extensive lateral gene transfer and early evolution of tyrosine kinase signaling.</title>
        <authorList>
            <person name="Clarke M."/>
            <person name="Lohan A.J."/>
            <person name="Liu B."/>
            <person name="Lagkouvardos I."/>
            <person name="Roy S."/>
            <person name="Zafar N."/>
            <person name="Bertelli C."/>
            <person name="Schilde C."/>
            <person name="Kianianmomeni A."/>
            <person name="Burglin T.R."/>
            <person name="Frech C."/>
            <person name="Turcotte B."/>
            <person name="Kopec K.O."/>
            <person name="Synnott J.M."/>
            <person name="Choo C."/>
            <person name="Paponov I."/>
            <person name="Finkler A."/>
            <person name="Soon Heng Tan C."/>
            <person name="Hutchins A.P."/>
            <person name="Weinmeier T."/>
            <person name="Rattei T."/>
            <person name="Chu J.S."/>
            <person name="Gimenez G."/>
            <person name="Irimia M."/>
            <person name="Rigden D.J."/>
            <person name="Fitzpatrick D.A."/>
            <person name="Lorenzo-Morales J."/>
            <person name="Bateman A."/>
            <person name="Chiu C.H."/>
            <person name="Tang P."/>
            <person name="Hegemann P."/>
            <person name="Fromm H."/>
            <person name="Raoult D."/>
            <person name="Greub G."/>
            <person name="Miranda-Saavedra D."/>
            <person name="Chen N."/>
            <person name="Nash P."/>
            <person name="Ginger M.L."/>
            <person name="Horn M."/>
            <person name="Schaap P."/>
            <person name="Caler L."/>
            <person name="Loftus B."/>
        </authorList>
    </citation>
    <scope>NUCLEOTIDE SEQUENCE [LARGE SCALE GENOMIC DNA]</scope>
    <source>
        <strain evidence="8 9">Neff</strain>
    </source>
</reference>
<dbReference type="Gene3D" id="3.30.40.10">
    <property type="entry name" value="Zinc/RING finger domain, C3HC4 (zinc finger)"/>
    <property type="match status" value="1"/>
</dbReference>
<dbReference type="RefSeq" id="XP_004339166.1">
    <property type="nucleotide sequence ID" value="XM_004339118.1"/>
</dbReference>
<evidence type="ECO:0000256" key="3">
    <source>
        <dbReference type="ARBA" id="ARBA00022833"/>
    </source>
</evidence>
<dbReference type="Proteomes" id="UP000011083">
    <property type="component" value="Unassembled WGS sequence"/>
</dbReference>
<keyword evidence="3 4" id="KW-0862">Zinc</keyword>
<dbReference type="VEuPathDB" id="AmoebaDB:ACA1_058090"/>
<evidence type="ECO:0000313" key="8">
    <source>
        <dbReference type="EMBL" id="ELR17153.1"/>
    </source>
</evidence>
<dbReference type="SUPFAM" id="SSF57850">
    <property type="entry name" value="RING/U-box"/>
    <property type="match status" value="1"/>
</dbReference>
<dbReference type="InterPro" id="IPR039971">
    <property type="entry name" value="CWC24-like"/>
</dbReference>
<protein>
    <submittedName>
        <fullName evidence="8">Zinc finger domain containing protein</fullName>
    </submittedName>
</protein>
<dbReference type="KEGG" id="acan:ACA1_058090"/>
<feature type="region of interest" description="Disordered" evidence="5">
    <location>
        <begin position="210"/>
        <end position="232"/>
    </location>
</feature>
<sequence length="317" mass="35195">MSAEELKKQIEDAKKDVEEKAKDDEEEGGVCAFFKARKGRPGSNMRKRAGKPLTSSTKDHKKPRPEEDAPGHTWESTRSAGPAVPKMAIATAVLETETERDRDATAIVERAKKLQQAEAMAGSDKKVYRGQANYTQYIDPGDTSGQIKGAGIRAGPVRASLYARAITRWDYQPDICKDYKETGYCGFGDSCKFMHDRGDYKSGWEMERDWNEQQKQKAQAGQNGGGDAEGGANEDDEDIPFACYVCRKAFTDPVKTKCGHFFCERCALTKCKTECTVCSQKTGGAFSMPTRVEKKKLEDARKKHEAKPKENDEGDSD</sequence>
<dbReference type="InterPro" id="IPR001841">
    <property type="entry name" value="Znf_RING"/>
</dbReference>
<feature type="compositionally biased region" description="Basic residues" evidence="5">
    <location>
        <begin position="35"/>
        <end position="50"/>
    </location>
</feature>
<gene>
    <name evidence="8" type="ORF">ACA1_058090</name>
</gene>
<dbReference type="PROSITE" id="PS50089">
    <property type="entry name" value="ZF_RING_2"/>
    <property type="match status" value="1"/>
</dbReference>
<evidence type="ECO:0000256" key="5">
    <source>
        <dbReference type="SAM" id="MobiDB-lite"/>
    </source>
</evidence>
<dbReference type="GO" id="GO:0008270">
    <property type="term" value="F:zinc ion binding"/>
    <property type="evidence" value="ECO:0007669"/>
    <property type="project" value="UniProtKB-KW"/>
</dbReference>
<keyword evidence="1 4" id="KW-0479">Metal-binding</keyword>
<dbReference type="STRING" id="1257118.L8GX70"/>
<dbReference type="InterPro" id="IPR013083">
    <property type="entry name" value="Znf_RING/FYVE/PHD"/>
</dbReference>
<dbReference type="Pfam" id="PF13445">
    <property type="entry name" value="zf-RING_UBOX"/>
    <property type="match status" value="1"/>
</dbReference>
<feature type="region of interest" description="Disordered" evidence="5">
    <location>
        <begin position="1"/>
        <end position="85"/>
    </location>
</feature>
<dbReference type="GeneID" id="14918431"/>
<dbReference type="InterPro" id="IPR017907">
    <property type="entry name" value="Znf_RING_CS"/>
</dbReference>
<dbReference type="InterPro" id="IPR027370">
    <property type="entry name" value="Znf-RING_euk"/>
</dbReference>
<dbReference type="PANTHER" id="PTHR12930:SF0">
    <property type="entry name" value="RING FINGER PROTEIN 113B"/>
    <property type="match status" value="1"/>
</dbReference>
<dbReference type="InterPro" id="IPR000571">
    <property type="entry name" value="Znf_CCCH"/>
</dbReference>
<feature type="domain" description="RING-type" evidence="6">
    <location>
        <begin position="243"/>
        <end position="279"/>
    </location>
</feature>
<evidence type="ECO:0000256" key="4">
    <source>
        <dbReference type="PROSITE-ProRule" id="PRU00723"/>
    </source>
</evidence>
<feature type="domain" description="C3H1-type" evidence="7">
    <location>
        <begin position="170"/>
        <end position="198"/>
    </location>
</feature>
<dbReference type="PANTHER" id="PTHR12930">
    <property type="entry name" value="ZINC FINGER PROTEIN 183"/>
    <property type="match status" value="1"/>
</dbReference>
<dbReference type="Pfam" id="PF00642">
    <property type="entry name" value="zf-CCCH"/>
    <property type="match status" value="1"/>
</dbReference>
<dbReference type="PROSITE" id="PS50103">
    <property type="entry name" value="ZF_C3H1"/>
    <property type="match status" value="1"/>
</dbReference>
<proteinExistence type="predicted"/>
<dbReference type="OrthoDB" id="25761at2759"/>
<dbReference type="EMBL" id="KB007974">
    <property type="protein sequence ID" value="ELR17153.1"/>
    <property type="molecule type" value="Genomic_DNA"/>
</dbReference>
<organism evidence="8 9">
    <name type="scientific">Acanthamoeba castellanii (strain ATCC 30010 / Neff)</name>
    <dbReference type="NCBI Taxonomy" id="1257118"/>
    <lineage>
        <taxon>Eukaryota</taxon>
        <taxon>Amoebozoa</taxon>
        <taxon>Discosea</taxon>
        <taxon>Longamoebia</taxon>
        <taxon>Centramoebida</taxon>
        <taxon>Acanthamoebidae</taxon>
        <taxon>Acanthamoeba</taxon>
    </lineage>
</organism>
<dbReference type="PROSITE" id="PS00518">
    <property type="entry name" value="ZF_RING_1"/>
    <property type="match status" value="1"/>
</dbReference>
<dbReference type="InterPro" id="IPR036855">
    <property type="entry name" value="Znf_CCCH_sf"/>
</dbReference>
<feature type="compositionally biased region" description="Basic and acidic residues" evidence="5">
    <location>
        <begin position="291"/>
        <end position="311"/>
    </location>
</feature>
<keyword evidence="9" id="KW-1185">Reference proteome</keyword>
<dbReference type="Gene3D" id="4.10.1000.10">
    <property type="entry name" value="Zinc finger, CCCH-type"/>
    <property type="match status" value="1"/>
</dbReference>
<dbReference type="SMART" id="SM00356">
    <property type="entry name" value="ZnF_C3H1"/>
    <property type="match status" value="1"/>
</dbReference>
<evidence type="ECO:0000256" key="2">
    <source>
        <dbReference type="ARBA" id="ARBA00022771"/>
    </source>
</evidence>
<feature type="compositionally biased region" description="Basic and acidic residues" evidence="5">
    <location>
        <begin position="1"/>
        <end position="23"/>
    </location>
</feature>
<dbReference type="GO" id="GO:0005684">
    <property type="term" value="C:U2-type spliceosomal complex"/>
    <property type="evidence" value="ECO:0007669"/>
    <property type="project" value="TreeGrafter"/>
</dbReference>
<dbReference type="SUPFAM" id="SSF90229">
    <property type="entry name" value="CCCH zinc finger"/>
    <property type="match status" value="1"/>
</dbReference>
<evidence type="ECO:0000259" key="7">
    <source>
        <dbReference type="PROSITE" id="PS50103"/>
    </source>
</evidence>
<evidence type="ECO:0000313" key="9">
    <source>
        <dbReference type="Proteomes" id="UP000011083"/>
    </source>
</evidence>
<dbReference type="AlphaFoldDB" id="L8GX70"/>
<feature type="region of interest" description="Disordered" evidence="5">
    <location>
        <begin position="289"/>
        <end position="317"/>
    </location>
</feature>
<dbReference type="GO" id="GO:0034247">
    <property type="term" value="P:snoRNA splicing"/>
    <property type="evidence" value="ECO:0007669"/>
    <property type="project" value="TreeGrafter"/>
</dbReference>
<evidence type="ECO:0000256" key="1">
    <source>
        <dbReference type="ARBA" id="ARBA00022723"/>
    </source>
</evidence>
<feature type="zinc finger region" description="C3H1-type" evidence="4">
    <location>
        <begin position="170"/>
        <end position="198"/>
    </location>
</feature>
<accession>L8GX70</accession>
<evidence type="ECO:0000259" key="6">
    <source>
        <dbReference type="PROSITE" id="PS50089"/>
    </source>
</evidence>
<name>L8GX70_ACACF</name>